<gene>
    <name evidence="2" type="ORF">IU514_14105</name>
</gene>
<proteinExistence type="predicted"/>
<dbReference type="RefSeq" id="WP_194931763.1">
    <property type="nucleotide sequence ID" value="NZ_JADLZT010000007.1"/>
</dbReference>
<evidence type="ECO:0000256" key="1">
    <source>
        <dbReference type="SAM" id="Phobius"/>
    </source>
</evidence>
<accession>A0ABS0BB95</accession>
<keyword evidence="3" id="KW-1185">Reference proteome</keyword>
<dbReference type="EMBL" id="JADLZT010000007">
    <property type="protein sequence ID" value="MBF6025162.1"/>
    <property type="molecule type" value="Genomic_DNA"/>
</dbReference>
<reference evidence="2 3" key="1">
    <citation type="submission" date="2020-11" db="EMBL/GenBank/DDBJ databases">
        <title>Draft Genome Sequence and Secondary Metabolite Biosynthetic Potential of the Lysobacter niastensis Type strain DSM 18481.</title>
        <authorList>
            <person name="Turrini P."/>
            <person name="Artuso I."/>
            <person name="Tescari M."/>
            <person name="Lugli G.A."/>
            <person name="Frangipani E."/>
            <person name="Ventura M."/>
            <person name="Visca P."/>
        </authorList>
    </citation>
    <scope>NUCLEOTIDE SEQUENCE [LARGE SCALE GENOMIC DNA]</scope>
    <source>
        <strain evidence="2 3">DSM 18481</strain>
    </source>
</reference>
<keyword evidence="1" id="KW-0472">Membrane</keyword>
<name>A0ABS0BB95_9GAMM</name>
<sequence>MKAKIEGIRFVLGLLAVGVLAAWSCLYLPKWIGLLVFLAMFIGAVFATIYQIVFKKRGMNLRQAWKAVLDIFWGI</sequence>
<feature type="transmembrane region" description="Helical" evidence="1">
    <location>
        <begin position="31"/>
        <end position="53"/>
    </location>
</feature>
<dbReference type="Proteomes" id="UP001429984">
    <property type="component" value="Unassembled WGS sequence"/>
</dbReference>
<evidence type="ECO:0000313" key="2">
    <source>
        <dbReference type="EMBL" id="MBF6025162.1"/>
    </source>
</evidence>
<evidence type="ECO:0000313" key="3">
    <source>
        <dbReference type="Proteomes" id="UP001429984"/>
    </source>
</evidence>
<keyword evidence="1" id="KW-0812">Transmembrane</keyword>
<protein>
    <submittedName>
        <fullName evidence="2">Uncharacterized protein</fullName>
    </submittedName>
</protein>
<keyword evidence="1" id="KW-1133">Transmembrane helix</keyword>
<organism evidence="2 3">
    <name type="scientific">Lysobacter niastensis</name>
    <dbReference type="NCBI Taxonomy" id="380629"/>
    <lineage>
        <taxon>Bacteria</taxon>
        <taxon>Pseudomonadati</taxon>
        <taxon>Pseudomonadota</taxon>
        <taxon>Gammaproteobacteria</taxon>
        <taxon>Lysobacterales</taxon>
        <taxon>Lysobacteraceae</taxon>
        <taxon>Lysobacter</taxon>
    </lineage>
</organism>
<comment type="caution">
    <text evidence="2">The sequence shown here is derived from an EMBL/GenBank/DDBJ whole genome shotgun (WGS) entry which is preliminary data.</text>
</comment>